<protein>
    <submittedName>
        <fullName evidence="2">Heteropolysaccharide repeat unit export protein</fullName>
    </submittedName>
</protein>
<dbReference type="PATRIC" id="fig|1434118.4.peg.4525"/>
<keyword evidence="1" id="KW-0472">Membrane</keyword>
<dbReference type="RefSeq" id="WP_231593486.1">
    <property type="nucleotide sequence ID" value="NZ_CP009508.1"/>
</dbReference>
<dbReference type="GeneID" id="69043345"/>
<dbReference type="Proteomes" id="UP000033123">
    <property type="component" value="Chromosome"/>
</dbReference>
<dbReference type="EMBL" id="CP009508">
    <property type="protein sequence ID" value="AKB38092.1"/>
    <property type="molecule type" value="Genomic_DNA"/>
</dbReference>
<keyword evidence="1" id="KW-0812">Transmembrane</keyword>
<dbReference type="AlphaFoldDB" id="A0A0E3PSE6"/>
<dbReference type="KEGG" id="msj:MSSAC_3502"/>
<organism evidence="2 3">
    <name type="scientific">Methanosarcina siciliae C2J</name>
    <dbReference type="NCBI Taxonomy" id="1434118"/>
    <lineage>
        <taxon>Archaea</taxon>
        <taxon>Methanobacteriati</taxon>
        <taxon>Methanobacteriota</taxon>
        <taxon>Stenosarchaea group</taxon>
        <taxon>Methanomicrobia</taxon>
        <taxon>Methanosarcinales</taxon>
        <taxon>Methanosarcinaceae</taxon>
        <taxon>Methanosarcina</taxon>
    </lineage>
</organism>
<dbReference type="STRING" id="1434118.MSSAC_3502"/>
<sequence length="57" mass="5913">MSVSDSVNRIVVGSGVIFAGTLAGLLFEIFIKGVLTSYLSPADFGTYSLALTVISIT</sequence>
<accession>A0A0E3PSE6</accession>
<evidence type="ECO:0000313" key="2">
    <source>
        <dbReference type="EMBL" id="AKB38092.1"/>
    </source>
</evidence>
<evidence type="ECO:0000256" key="1">
    <source>
        <dbReference type="SAM" id="Phobius"/>
    </source>
</evidence>
<name>A0A0E3PSE6_9EURY</name>
<gene>
    <name evidence="2" type="ORF">MSSAC_3502</name>
</gene>
<dbReference type="HOGENOM" id="CLU_2985739_0_0_2"/>
<proteinExistence type="predicted"/>
<reference evidence="2 3" key="1">
    <citation type="submission" date="2014-07" db="EMBL/GenBank/DDBJ databases">
        <title>Methanogenic archaea and the global carbon cycle.</title>
        <authorList>
            <person name="Henriksen J.R."/>
            <person name="Luke J."/>
            <person name="Reinhart S."/>
            <person name="Benedict M.N."/>
            <person name="Youngblut N.D."/>
            <person name="Metcalf M.E."/>
            <person name="Whitaker R.J."/>
            <person name="Metcalf W.W."/>
        </authorList>
    </citation>
    <scope>NUCLEOTIDE SEQUENCE [LARGE SCALE GENOMIC DNA]</scope>
    <source>
        <strain evidence="2 3">C2J</strain>
    </source>
</reference>
<evidence type="ECO:0000313" key="3">
    <source>
        <dbReference type="Proteomes" id="UP000033123"/>
    </source>
</evidence>
<keyword evidence="1" id="KW-1133">Transmembrane helix</keyword>
<feature type="transmembrane region" description="Helical" evidence="1">
    <location>
        <begin position="12"/>
        <end position="31"/>
    </location>
</feature>